<dbReference type="Proteomes" id="UP000243900">
    <property type="component" value="Unassembled WGS sequence"/>
</dbReference>
<dbReference type="PANTHER" id="PTHR38109">
    <property type="entry name" value="PROTEIN YCGL"/>
    <property type="match status" value="1"/>
</dbReference>
<dbReference type="InterPro" id="IPR038068">
    <property type="entry name" value="YcgL-like_sf"/>
</dbReference>
<evidence type="ECO:0000313" key="5">
    <source>
        <dbReference type="Proteomes" id="UP000243900"/>
    </source>
</evidence>
<gene>
    <name evidence="4" type="ORF">C5O18_05250</name>
</gene>
<evidence type="ECO:0000256" key="1">
    <source>
        <dbReference type="HAMAP-Rule" id="MF_01866"/>
    </source>
</evidence>
<proteinExistence type="inferred from homology"/>
<feature type="domain" description="YcgL" evidence="3">
    <location>
        <begin position="4"/>
        <end position="88"/>
    </location>
</feature>
<keyword evidence="5" id="KW-1185">Reference proteome</keyword>
<evidence type="ECO:0000259" key="3">
    <source>
        <dbReference type="PROSITE" id="PS51648"/>
    </source>
</evidence>
<dbReference type="EMBL" id="PTQZ01000096">
    <property type="protein sequence ID" value="PQA43420.1"/>
    <property type="molecule type" value="Genomic_DNA"/>
</dbReference>
<dbReference type="InterPro" id="IPR027354">
    <property type="entry name" value="YcgL_dom"/>
</dbReference>
<dbReference type="OrthoDB" id="7062382at2"/>
<dbReference type="Gene3D" id="3.10.510.20">
    <property type="entry name" value="YcgL domain"/>
    <property type="match status" value="1"/>
</dbReference>
<comment type="caution">
    <text evidence="4">The sequence shown here is derived from an EMBL/GenBank/DDBJ whole genome shotgun (WGS) entry which is preliminary data.</text>
</comment>
<name>A0A2P6ASW6_9GAMM</name>
<accession>A0A2P6ASW6</accession>
<evidence type="ECO:0000256" key="2">
    <source>
        <dbReference type="SAM" id="MobiDB-lite"/>
    </source>
</evidence>
<dbReference type="PROSITE" id="PS51648">
    <property type="entry name" value="YCGL"/>
    <property type="match status" value="1"/>
</dbReference>
<protein>
    <recommendedName>
        <fullName evidence="1">YcgL domain-containing protein C5O18_05250</fullName>
    </recommendedName>
</protein>
<reference evidence="5" key="1">
    <citation type="submission" date="2018-02" db="EMBL/GenBank/DDBJ databases">
        <title>Genome sequencing of Solimonas sp. HR-BB.</title>
        <authorList>
            <person name="Lee Y."/>
            <person name="Jeon C.O."/>
        </authorList>
    </citation>
    <scope>NUCLEOTIDE SEQUENCE [LARGE SCALE GENOMIC DNA]</scope>
    <source>
        <strain evidence="5">HR-E</strain>
    </source>
</reference>
<dbReference type="PANTHER" id="PTHR38109:SF1">
    <property type="entry name" value="PROTEIN YCGL"/>
    <property type="match status" value="1"/>
</dbReference>
<feature type="compositionally biased region" description="Basic and acidic residues" evidence="2">
    <location>
        <begin position="95"/>
        <end position="113"/>
    </location>
</feature>
<feature type="region of interest" description="Disordered" evidence="2">
    <location>
        <begin position="94"/>
        <end position="113"/>
    </location>
</feature>
<organism evidence="4 5">
    <name type="scientific">Amnimonas aquatica</name>
    <dbReference type="NCBI Taxonomy" id="2094561"/>
    <lineage>
        <taxon>Bacteria</taxon>
        <taxon>Pseudomonadati</taxon>
        <taxon>Pseudomonadota</taxon>
        <taxon>Gammaproteobacteria</taxon>
        <taxon>Moraxellales</taxon>
        <taxon>Moraxellaceae</taxon>
        <taxon>Amnimonas</taxon>
    </lineage>
</organism>
<dbReference type="AlphaFoldDB" id="A0A2P6ASW6"/>
<sequence>MTRVFCSIYKSSRKDEMYLYVHKSDALSKVPEALLAAFGTPRHVTDLMLSPERRLARADTAQVLEKLAAEGFYLQMPPPPEPWIMNPDNAPAWRRLSEAEREAEREAGRERTS</sequence>
<dbReference type="SUPFAM" id="SSF160191">
    <property type="entry name" value="YcgL-like"/>
    <property type="match status" value="1"/>
</dbReference>
<dbReference type="HAMAP" id="MF_01866">
    <property type="entry name" value="UPF0745"/>
    <property type="match status" value="1"/>
</dbReference>
<dbReference type="Pfam" id="PF05166">
    <property type="entry name" value="YcgL"/>
    <property type="match status" value="1"/>
</dbReference>
<dbReference type="RefSeq" id="WP_105192085.1">
    <property type="nucleotide sequence ID" value="NZ_PTQZ01000096.1"/>
</dbReference>
<evidence type="ECO:0000313" key="4">
    <source>
        <dbReference type="EMBL" id="PQA43420.1"/>
    </source>
</evidence>